<feature type="domain" description="CN hydrolase" evidence="2">
    <location>
        <begin position="1"/>
        <end position="236"/>
    </location>
</feature>
<dbReference type="PROSITE" id="PS01227">
    <property type="entry name" value="UPF0012"/>
    <property type="match status" value="1"/>
</dbReference>
<name>A0A9Q9BUR6_9STAP</name>
<dbReference type="InterPro" id="IPR036526">
    <property type="entry name" value="C-N_Hydrolase_sf"/>
</dbReference>
<dbReference type="Pfam" id="PF00795">
    <property type="entry name" value="CN_hydrolase"/>
    <property type="match status" value="1"/>
</dbReference>
<protein>
    <submittedName>
        <fullName evidence="3">Carbon-nitrogen family hydrolase</fullName>
    </submittedName>
</protein>
<evidence type="ECO:0000256" key="1">
    <source>
        <dbReference type="ARBA" id="ARBA00010613"/>
    </source>
</evidence>
<comment type="similarity">
    <text evidence="1">Belongs to the carbon-nitrogen hydrolase superfamily. NIT1/NIT2 family.</text>
</comment>
<dbReference type="KEGG" id="mequ:KFV11_09445"/>
<dbReference type="RefSeq" id="WP_254249800.1">
    <property type="nucleotide sequence ID" value="NZ_CP073809.1"/>
</dbReference>
<accession>A0A9Q9BUR6</accession>
<dbReference type="InterPro" id="IPR003010">
    <property type="entry name" value="C-N_Hydrolase"/>
</dbReference>
<dbReference type="GO" id="GO:0016787">
    <property type="term" value="F:hydrolase activity"/>
    <property type="evidence" value="ECO:0007669"/>
    <property type="project" value="UniProtKB-KW"/>
</dbReference>
<proteinExistence type="inferred from homology"/>
<dbReference type="Gene3D" id="3.60.110.10">
    <property type="entry name" value="Carbon-nitrogen hydrolase"/>
    <property type="match status" value="1"/>
</dbReference>
<gene>
    <name evidence="3" type="ORF">KFV11_09445</name>
</gene>
<dbReference type="InterPro" id="IPR001110">
    <property type="entry name" value="UPF0012_CS"/>
</dbReference>
<dbReference type="AlphaFoldDB" id="A0A9Q9BUR6"/>
<dbReference type="SUPFAM" id="SSF56317">
    <property type="entry name" value="Carbon-nitrogen hydrolase"/>
    <property type="match status" value="1"/>
</dbReference>
<dbReference type="CDD" id="cd07583">
    <property type="entry name" value="nitrilase_5"/>
    <property type="match status" value="1"/>
</dbReference>
<dbReference type="EMBL" id="CP073809">
    <property type="protein sequence ID" value="UTH13442.1"/>
    <property type="molecule type" value="Genomic_DNA"/>
</dbReference>
<dbReference type="PANTHER" id="PTHR23088">
    <property type="entry name" value="NITRILASE-RELATED"/>
    <property type="match status" value="1"/>
</dbReference>
<evidence type="ECO:0000313" key="3">
    <source>
        <dbReference type="EMBL" id="UTH13442.1"/>
    </source>
</evidence>
<dbReference type="Proteomes" id="UP001057381">
    <property type="component" value="Chromosome"/>
</dbReference>
<keyword evidence="3" id="KW-0378">Hydrolase</keyword>
<sequence length="257" mass="28900">MKTAVYQMTVIPGQPRENLKKVADWLNRLPEDTDVAVLPEMWNTSYMLQQLADLIDDEGSLEISALQNIARLRRLNIVAGSIAVKHGDKFRNRAVVIDRHGHIIYHYDKVHLVPMLNEPEFLEAGDEFSTFKLDDQKMGLIICYDLRFPEITRKLALDGAEVIYVVAEWPLERITHFTALLKARAIENQCYIVACNASGECEDTVFGGQSMVVSPSGAVIVAADIDEATITADIDIEQSEAIRQAIPILKSRRTDLY</sequence>
<dbReference type="PROSITE" id="PS50263">
    <property type="entry name" value="CN_HYDROLASE"/>
    <property type="match status" value="1"/>
</dbReference>
<dbReference type="PANTHER" id="PTHR23088:SF27">
    <property type="entry name" value="DEAMINATED GLUTATHIONE AMIDASE"/>
    <property type="match status" value="1"/>
</dbReference>
<evidence type="ECO:0000259" key="2">
    <source>
        <dbReference type="PROSITE" id="PS50263"/>
    </source>
</evidence>
<reference evidence="3" key="1">
    <citation type="submission" date="2021-04" db="EMBL/GenBank/DDBJ databases">
        <title>Complete Genome Sequences of Macrococcus spp. from dog and cattle.</title>
        <authorList>
            <person name="Schwendener S."/>
            <person name="Perreten V."/>
        </authorList>
    </citation>
    <scope>NUCLEOTIDE SEQUENCE</scope>
    <source>
        <strain evidence="3">Epi0143-OL</strain>
    </source>
</reference>
<organism evidence="3 4">
    <name type="scientific">Macrococcus equipercicus</name>
    <dbReference type="NCBI Taxonomy" id="69967"/>
    <lineage>
        <taxon>Bacteria</taxon>
        <taxon>Bacillati</taxon>
        <taxon>Bacillota</taxon>
        <taxon>Bacilli</taxon>
        <taxon>Bacillales</taxon>
        <taxon>Staphylococcaceae</taxon>
        <taxon>Macrococcus</taxon>
    </lineage>
</organism>
<evidence type="ECO:0000313" key="4">
    <source>
        <dbReference type="Proteomes" id="UP001057381"/>
    </source>
</evidence>